<gene>
    <name evidence="9" type="primary">xerC</name>
    <name evidence="12" type="ORF">AAAT87_14585</name>
</gene>
<evidence type="ECO:0000256" key="4">
    <source>
        <dbReference type="ARBA" id="ARBA00022829"/>
    </source>
</evidence>
<keyword evidence="5 9" id="KW-0229">DNA integration</keyword>
<comment type="caution">
    <text evidence="12">The sequence shown here is derived from an EMBL/GenBank/DDBJ whole genome shotgun (WGS) entry which is preliminary data.</text>
</comment>
<keyword evidence="13" id="KW-1185">Reference proteome</keyword>
<feature type="active site" evidence="9">
    <location>
        <position position="241"/>
    </location>
</feature>
<dbReference type="PROSITE" id="PS51900">
    <property type="entry name" value="CB"/>
    <property type="match status" value="1"/>
</dbReference>
<proteinExistence type="inferred from homology"/>
<evidence type="ECO:0000313" key="12">
    <source>
        <dbReference type="EMBL" id="MEQ2509469.1"/>
    </source>
</evidence>
<dbReference type="Pfam" id="PF02899">
    <property type="entry name" value="Phage_int_SAM_1"/>
    <property type="match status" value="1"/>
</dbReference>
<dbReference type="InterPro" id="IPR013762">
    <property type="entry name" value="Integrase-like_cat_sf"/>
</dbReference>
<keyword evidence="8 9" id="KW-0131">Cell cycle</keyword>
<evidence type="ECO:0000256" key="6">
    <source>
        <dbReference type="ARBA" id="ARBA00023125"/>
    </source>
</evidence>
<feature type="active site" evidence="9">
    <location>
        <position position="267"/>
    </location>
</feature>
<dbReference type="InterPro" id="IPR044068">
    <property type="entry name" value="CB"/>
</dbReference>
<evidence type="ECO:0000256" key="8">
    <source>
        <dbReference type="ARBA" id="ARBA00023306"/>
    </source>
</evidence>
<feature type="active site" evidence="9">
    <location>
        <position position="244"/>
    </location>
</feature>
<evidence type="ECO:0000256" key="9">
    <source>
        <dbReference type="HAMAP-Rule" id="MF_01808"/>
    </source>
</evidence>
<keyword evidence="7 9" id="KW-0233">DNA recombination</keyword>
<sequence length="301" mass="34962">MANDIIRNYMRYLKLERNYTYNTLEAYRHDLEYLIDYARQNDVALVDMKLENLENFSASLHDNGIVARSQARILCGVRSFYRYLVTDGYIKDDPTELLPSPQIGEHLPEYLSVEEVDMLEAAIDLSKWEGQRNKAIIETLFSCGLRVTELVNLKISQIFEEDKFIRVLGKGRKERLVPISDRALKEIHLWYIDRNLMKIKPGEEDYVFLNRRGAHLTRVMILIMIKNAAQDAGIKKTISPHTLRHSFATALLKGGADLRVIQALLGHEDIGTTEIYTHIETSDLRDAILYHHPRNIRHRKE</sequence>
<dbReference type="Proteomes" id="UP001465717">
    <property type="component" value="Unassembled WGS sequence"/>
</dbReference>
<feature type="active site" description="O-(3'-phospho-DNA)-tyrosine intermediate" evidence="9">
    <location>
        <position position="276"/>
    </location>
</feature>
<dbReference type="InterPro" id="IPR011010">
    <property type="entry name" value="DNA_brk_join_enz"/>
</dbReference>
<dbReference type="PANTHER" id="PTHR30349:SF81">
    <property type="entry name" value="TYROSINE RECOMBINASE XERC"/>
    <property type="match status" value="1"/>
</dbReference>
<evidence type="ECO:0000259" key="10">
    <source>
        <dbReference type="PROSITE" id="PS51898"/>
    </source>
</evidence>
<comment type="function">
    <text evidence="9">Site-specific tyrosine recombinase, which acts by catalyzing the cutting and rejoining of the recombining DNA molecules. The XerC-XerD complex is essential to convert dimers of the bacterial chromosome into monomers to permit their segregation at cell division. It also contributes to the segregational stability of plasmids.</text>
</comment>
<dbReference type="PANTHER" id="PTHR30349">
    <property type="entry name" value="PHAGE INTEGRASE-RELATED"/>
    <property type="match status" value="1"/>
</dbReference>
<dbReference type="HAMAP" id="MF_01808">
    <property type="entry name" value="Recomb_XerC_XerD"/>
    <property type="match status" value="1"/>
</dbReference>
<dbReference type="InterPro" id="IPR023009">
    <property type="entry name" value="Tyrosine_recombinase_XerC/XerD"/>
</dbReference>
<evidence type="ECO:0000256" key="1">
    <source>
        <dbReference type="ARBA" id="ARBA00004496"/>
    </source>
</evidence>
<reference evidence="12 13" key="1">
    <citation type="submission" date="2024-04" db="EMBL/GenBank/DDBJ databases">
        <title>Human intestinal bacterial collection.</title>
        <authorList>
            <person name="Pauvert C."/>
            <person name="Hitch T.C.A."/>
            <person name="Clavel T."/>
        </authorList>
    </citation>
    <scope>NUCLEOTIDE SEQUENCE [LARGE SCALE GENOMIC DNA]</scope>
    <source>
        <strain evidence="12 13">CLA-AA-H174</strain>
    </source>
</reference>
<dbReference type="NCBIfam" id="NF001399">
    <property type="entry name" value="PRK00283.1"/>
    <property type="match status" value="1"/>
</dbReference>
<keyword evidence="6 9" id="KW-0238">DNA-binding</keyword>
<organism evidence="12 13">
    <name type="scientific">Segatella sinensis</name>
    <dbReference type="NCBI Taxonomy" id="3085167"/>
    <lineage>
        <taxon>Bacteria</taxon>
        <taxon>Pseudomonadati</taxon>
        <taxon>Bacteroidota</taxon>
        <taxon>Bacteroidia</taxon>
        <taxon>Bacteroidales</taxon>
        <taxon>Prevotellaceae</taxon>
        <taxon>Segatella</taxon>
    </lineage>
</organism>
<dbReference type="SUPFAM" id="SSF56349">
    <property type="entry name" value="DNA breaking-rejoining enzymes"/>
    <property type="match status" value="1"/>
</dbReference>
<keyword evidence="2 9" id="KW-0963">Cytoplasm</keyword>
<dbReference type="Gene3D" id="1.10.150.130">
    <property type="match status" value="1"/>
</dbReference>
<name>A0ABV1G280_9BACT</name>
<dbReference type="RefSeq" id="WP_349226822.1">
    <property type="nucleotide sequence ID" value="NZ_JBBNFG020000021.1"/>
</dbReference>
<evidence type="ECO:0000256" key="7">
    <source>
        <dbReference type="ARBA" id="ARBA00023172"/>
    </source>
</evidence>
<feature type="domain" description="Tyr recombinase" evidence="10">
    <location>
        <begin position="106"/>
        <end position="289"/>
    </location>
</feature>
<evidence type="ECO:0000256" key="5">
    <source>
        <dbReference type="ARBA" id="ARBA00022908"/>
    </source>
</evidence>
<evidence type="ECO:0000313" key="13">
    <source>
        <dbReference type="Proteomes" id="UP001465717"/>
    </source>
</evidence>
<dbReference type="InterPro" id="IPR010998">
    <property type="entry name" value="Integrase_recombinase_N"/>
</dbReference>
<comment type="similarity">
    <text evidence="9">Belongs to the 'phage' integrase family. XerC subfamily.</text>
</comment>
<feature type="domain" description="Core-binding (CB)" evidence="11">
    <location>
        <begin position="1"/>
        <end position="85"/>
    </location>
</feature>
<evidence type="ECO:0000256" key="2">
    <source>
        <dbReference type="ARBA" id="ARBA00022490"/>
    </source>
</evidence>
<feature type="active site" evidence="9">
    <location>
        <position position="146"/>
    </location>
</feature>
<dbReference type="CDD" id="cd00798">
    <property type="entry name" value="INT_XerDC_C"/>
    <property type="match status" value="1"/>
</dbReference>
<dbReference type="InterPro" id="IPR004107">
    <property type="entry name" value="Integrase_SAM-like_N"/>
</dbReference>
<dbReference type="PROSITE" id="PS51898">
    <property type="entry name" value="TYR_RECOMBINASE"/>
    <property type="match status" value="1"/>
</dbReference>
<comment type="subcellular location">
    <subcellularLocation>
        <location evidence="1 9">Cytoplasm</location>
    </subcellularLocation>
</comment>
<dbReference type="Gene3D" id="1.10.443.10">
    <property type="entry name" value="Intergrase catalytic core"/>
    <property type="match status" value="1"/>
</dbReference>
<comment type="subunit">
    <text evidence="9">Forms a cyclic heterotetrameric complex composed of two molecules of XerC and two molecules of XerD.</text>
</comment>
<keyword evidence="3 9" id="KW-0132">Cell division</keyword>
<keyword evidence="4 9" id="KW-0159">Chromosome partition</keyword>
<dbReference type="InterPro" id="IPR002104">
    <property type="entry name" value="Integrase_catalytic"/>
</dbReference>
<protein>
    <recommendedName>
        <fullName evidence="9">Tyrosine recombinase XerC</fullName>
    </recommendedName>
</protein>
<dbReference type="InterPro" id="IPR050090">
    <property type="entry name" value="Tyrosine_recombinase_XerCD"/>
</dbReference>
<evidence type="ECO:0000256" key="3">
    <source>
        <dbReference type="ARBA" id="ARBA00022618"/>
    </source>
</evidence>
<evidence type="ECO:0000259" key="11">
    <source>
        <dbReference type="PROSITE" id="PS51900"/>
    </source>
</evidence>
<feature type="active site" evidence="9">
    <location>
        <position position="170"/>
    </location>
</feature>
<dbReference type="EMBL" id="JBBNGE010000084">
    <property type="protein sequence ID" value="MEQ2509469.1"/>
    <property type="molecule type" value="Genomic_DNA"/>
</dbReference>
<dbReference type="Pfam" id="PF00589">
    <property type="entry name" value="Phage_integrase"/>
    <property type="match status" value="1"/>
</dbReference>
<accession>A0ABV1G280</accession>